<sequence>MSTTNGQTNVGTTINNSPSGSSSSPPPWVWVLVALAATLTVGIVLYGGSKFIRRRRAKRQHGDATGDIATRGGGLSSPRRPWDRRRRRSRSQPGGASRWGWVHLHHRGSTTQSSEGLNELGEAPPPYNEDDLEPCLDMSMAEVNAGLGLGGGPSTVASRQDRRTGLGDDFGHLDLEGGQQRQQAVHPQPPTYDFAVNLGTAASSGSATTTSAVQLPPPAIVVTEDRSIRLE</sequence>
<dbReference type="Proteomes" id="UP000094444">
    <property type="component" value="Unassembled WGS sequence"/>
</dbReference>
<evidence type="ECO:0000313" key="3">
    <source>
        <dbReference type="EMBL" id="POS73009.1"/>
    </source>
</evidence>
<protein>
    <submittedName>
        <fullName evidence="3">Uncharacterized protein</fullName>
    </submittedName>
</protein>
<keyword evidence="2" id="KW-0472">Membrane</keyword>
<gene>
    <name evidence="3" type="ORF">DHEL01_v208594</name>
</gene>
<keyword evidence="4" id="KW-1185">Reference proteome</keyword>
<comment type="caution">
    <text evidence="3">The sequence shown here is derived from an EMBL/GenBank/DDBJ whole genome shotgun (WGS) entry which is preliminary data.</text>
</comment>
<dbReference type="OrthoDB" id="4775599at2759"/>
<evidence type="ECO:0000256" key="2">
    <source>
        <dbReference type="SAM" id="Phobius"/>
    </source>
</evidence>
<keyword evidence="2" id="KW-1133">Transmembrane helix</keyword>
<feature type="compositionally biased region" description="Polar residues" evidence="1">
    <location>
        <begin position="1"/>
        <end position="11"/>
    </location>
</feature>
<dbReference type="AlphaFoldDB" id="A0A2P5HRX7"/>
<dbReference type="InParanoid" id="A0A2P5HRX7"/>
<accession>A0A2P5HRX7</accession>
<feature type="transmembrane region" description="Helical" evidence="2">
    <location>
        <begin position="28"/>
        <end position="49"/>
    </location>
</feature>
<keyword evidence="2" id="KW-0812">Transmembrane</keyword>
<organism evidence="3 4">
    <name type="scientific">Diaporthe helianthi</name>
    <dbReference type="NCBI Taxonomy" id="158607"/>
    <lineage>
        <taxon>Eukaryota</taxon>
        <taxon>Fungi</taxon>
        <taxon>Dikarya</taxon>
        <taxon>Ascomycota</taxon>
        <taxon>Pezizomycotina</taxon>
        <taxon>Sordariomycetes</taxon>
        <taxon>Sordariomycetidae</taxon>
        <taxon>Diaporthales</taxon>
        <taxon>Diaporthaceae</taxon>
        <taxon>Diaporthe</taxon>
    </lineage>
</organism>
<reference evidence="3" key="1">
    <citation type="submission" date="2017-09" db="EMBL/GenBank/DDBJ databases">
        <title>Polyketide synthases of a Diaporthe helianthi virulent isolate.</title>
        <authorList>
            <person name="Baroncelli R."/>
        </authorList>
    </citation>
    <scope>NUCLEOTIDE SEQUENCE [LARGE SCALE GENOMIC DNA]</scope>
    <source>
        <strain evidence="3">7/96</strain>
    </source>
</reference>
<feature type="region of interest" description="Disordered" evidence="1">
    <location>
        <begin position="54"/>
        <end position="125"/>
    </location>
</feature>
<evidence type="ECO:0000313" key="4">
    <source>
        <dbReference type="Proteomes" id="UP000094444"/>
    </source>
</evidence>
<feature type="compositionally biased region" description="Low complexity" evidence="1">
    <location>
        <begin position="12"/>
        <end position="25"/>
    </location>
</feature>
<dbReference type="EMBL" id="MAVT02000879">
    <property type="protein sequence ID" value="POS73009.1"/>
    <property type="molecule type" value="Genomic_DNA"/>
</dbReference>
<proteinExistence type="predicted"/>
<name>A0A2P5HRX7_DIAHE</name>
<feature type="region of interest" description="Disordered" evidence="1">
    <location>
        <begin position="1"/>
        <end position="25"/>
    </location>
</feature>
<evidence type="ECO:0000256" key="1">
    <source>
        <dbReference type="SAM" id="MobiDB-lite"/>
    </source>
</evidence>